<gene>
    <name evidence="1" type="ORF">BSZ32_01685</name>
</gene>
<keyword evidence="2" id="KW-1185">Reference proteome</keyword>
<dbReference type="EMBL" id="MQWA01000001">
    <property type="protein sequence ID" value="PQJ27329.1"/>
    <property type="molecule type" value="Genomic_DNA"/>
</dbReference>
<feature type="non-terminal residue" evidence="1">
    <location>
        <position position="454"/>
    </location>
</feature>
<proteinExistence type="predicted"/>
<dbReference type="Pfam" id="PF17963">
    <property type="entry name" value="Big_9"/>
    <property type="match status" value="1"/>
</dbReference>
<accession>A0A2S7TX91</accession>
<name>A0A2S7TX91_9BACT</name>
<dbReference type="Proteomes" id="UP000239907">
    <property type="component" value="Unassembled WGS sequence"/>
</dbReference>
<organism evidence="1 2">
    <name type="scientific">Rubritalea profundi</name>
    <dbReference type="NCBI Taxonomy" id="1658618"/>
    <lineage>
        <taxon>Bacteria</taxon>
        <taxon>Pseudomonadati</taxon>
        <taxon>Verrucomicrobiota</taxon>
        <taxon>Verrucomicrobiia</taxon>
        <taxon>Verrucomicrobiales</taxon>
        <taxon>Rubritaleaceae</taxon>
        <taxon>Rubritalea</taxon>
    </lineage>
</organism>
<reference evidence="1 2" key="1">
    <citation type="submission" date="2016-12" db="EMBL/GenBank/DDBJ databases">
        <title>Study of bacterial adaptation to deep sea.</title>
        <authorList>
            <person name="Song J."/>
            <person name="Yoshizawa S."/>
            <person name="Kogure K."/>
        </authorList>
    </citation>
    <scope>NUCLEOTIDE SEQUENCE [LARGE SCALE GENOMIC DNA]</scope>
    <source>
        <strain evidence="1 2">SAORIC-165</strain>
    </source>
</reference>
<dbReference type="AlphaFoldDB" id="A0A2S7TX91"/>
<feature type="non-terminal residue" evidence="1">
    <location>
        <position position="1"/>
    </location>
</feature>
<protein>
    <submittedName>
        <fullName evidence="1">Uncharacterized protein</fullName>
    </submittedName>
</protein>
<dbReference type="Gene3D" id="2.60.40.3440">
    <property type="match status" value="1"/>
</dbReference>
<sequence>PIGDTHPSTNGAYIAAASVYTRIWGESAAESSHNPLPAVAATVQTTVTANIGVQQYTGKFSFQNPYLMLDDKRRSIFFENWGSSTELGVQLACRSAIAGSKIGFEAGAEPYAWNHGREGGGSKSYRIDASQWQLGFGYKFRSYTWNQPIPTANDTHIGQIHDEYKSANHMSTRGSTARIVPWRLLWAQLHQVYPDLNPLADNAGHLSYGHGYGISNYMYTLYSGRCPLGVKPSPMTDRWQAQKIGYETAWRVGRCQMRAPGFKVMPSSVNAHTVTPTTAETMSVQFILPPEKPVTVQVSVSNAAAIVNPKYLTFTPSNYDTAQFVHVQGLPGGSASEPFAVQFDTVSEDLVYHELNDSWSYSTERSSVEAVTVTVIEQADRSLTIPNRNATMIPLNVSGSVPSNTTFSHPLHGTISWFGENVIYTPAVDFVGTDSFSFAVNQGGTITRGHVIIT</sequence>
<evidence type="ECO:0000313" key="1">
    <source>
        <dbReference type="EMBL" id="PQJ27329.1"/>
    </source>
</evidence>
<comment type="caution">
    <text evidence="1">The sequence shown here is derived from an EMBL/GenBank/DDBJ whole genome shotgun (WGS) entry which is preliminary data.</text>
</comment>
<evidence type="ECO:0000313" key="2">
    <source>
        <dbReference type="Proteomes" id="UP000239907"/>
    </source>
</evidence>